<proteinExistence type="predicted"/>
<dbReference type="Gene3D" id="1.20.120.330">
    <property type="entry name" value="Nucleotidyltransferases domain 2"/>
    <property type="match status" value="1"/>
</dbReference>
<dbReference type="AlphaFoldDB" id="A0AB35X4B1"/>
<comment type="caution">
    <text evidence="1">The sequence shown here is derived from an EMBL/GenBank/DDBJ whole genome shotgun (WGS) entry which is preliminary data.</text>
</comment>
<name>A0AB35X4B1_9PSED</name>
<keyword evidence="2" id="KW-1185">Reference proteome</keyword>
<evidence type="ECO:0000313" key="1">
    <source>
        <dbReference type="EMBL" id="MEE1869089.1"/>
    </source>
</evidence>
<dbReference type="Proteomes" id="UP001307839">
    <property type="component" value="Unassembled WGS sequence"/>
</dbReference>
<gene>
    <name evidence="1" type="ORF">V0R53_22135</name>
</gene>
<dbReference type="EMBL" id="JAZDQP010000017">
    <property type="protein sequence ID" value="MEE1869089.1"/>
    <property type="molecule type" value="Genomic_DNA"/>
</dbReference>
<evidence type="ECO:0000313" key="2">
    <source>
        <dbReference type="Proteomes" id="UP001307839"/>
    </source>
</evidence>
<dbReference type="RefSeq" id="WP_330080582.1">
    <property type="nucleotide sequence ID" value="NZ_JAZDCU010000015.1"/>
</dbReference>
<sequence>MAIEFAEFLMWSEFEVKAPFRAEFGYRNASSRAYYALFHAARDRLREMRVPVNRVSNGGSHEAVIQTIEQMGSEGRELAVNMRRLKKFRHFCDYDISEKLSPPRAHKQILEARLLIEMLERLELAPA</sequence>
<protein>
    <recommendedName>
        <fullName evidence="3">HEPN domain-containing protein</fullName>
    </recommendedName>
</protein>
<accession>A0AB35X4B1</accession>
<organism evidence="1 2">
    <name type="scientific">Pseudomonas auratipiscis</name>
    <dbReference type="NCBI Taxonomy" id="3115853"/>
    <lineage>
        <taxon>Bacteria</taxon>
        <taxon>Pseudomonadati</taxon>
        <taxon>Pseudomonadota</taxon>
        <taxon>Gammaproteobacteria</taxon>
        <taxon>Pseudomonadales</taxon>
        <taxon>Pseudomonadaceae</taxon>
        <taxon>Pseudomonas</taxon>
    </lineage>
</organism>
<reference evidence="1 2" key="1">
    <citation type="submission" date="2024-01" db="EMBL/GenBank/DDBJ databases">
        <title>Unpublished Manusciprt.</title>
        <authorList>
            <person name="Duman M."/>
            <person name="Valdes E.G."/>
            <person name="Ajmi N."/>
            <person name="Altun S."/>
            <person name="Saticioglu I.B."/>
        </authorList>
    </citation>
    <scope>NUCLEOTIDE SEQUENCE [LARGE SCALE GENOMIC DNA]</scope>
    <source>
        <strain evidence="1 2">120P</strain>
    </source>
</reference>
<evidence type="ECO:0008006" key="3">
    <source>
        <dbReference type="Google" id="ProtNLM"/>
    </source>
</evidence>